<dbReference type="InterPro" id="IPR004839">
    <property type="entry name" value="Aminotransferase_I/II_large"/>
</dbReference>
<accession>A0A967AZH8</accession>
<dbReference type="Pfam" id="PF00392">
    <property type="entry name" value="GntR"/>
    <property type="match status" value="1"/>
</dbReference>
<dbReference type="Gene3D" id="1.10.10.10">
    <property type="entry name" value="Winged helix-like DNA-binding domain superfamily/Winged helix DNA-binding domain"/>
    <property type="match status" value="1"/>
</dbReference>
<dbReference type="InterPro" id="IPR015422">
    <property type="entry name" value="PyrdxlP-dep_Trfase_small"/>
</dbReference>
<evidence type="ECO:0000256" key="2">
    <source>
        <dbReference type="ARBA" id="ARBA00022898"/>
    </source>
</evidence>
<keyword evidence="8" id="KW-1185">Reference proteome</keyword>
<evidence type="ECO:0000256" key="5">
    <source>
        <dbReference type="ARBA" id="ARBA00023163"/>
    </source>
</evidence>
<dbReference type="InterPro" id="IPR036388">
    <property type="entry name" value="WH-like_DNA-bd_sf"/>
</dbReference>
<dbReference type="RefSeq" id="WP_166192775.1">
    <property type="nucleotide sequence ID" value="NZ_JAAOIV010000002.1"/>
</dbReference>
<dbReference type="AlphaFoldDB" id="A0A967AZH8"/>
<dbReference type="SUPFAM" id="SSF53383">
    <property type="entry name" value="PLP-dependent transferases"/>
    <property type="match status" value="1"/>
</dbReference>
<dbReference type="PANTHER" id="PTHR46577:SF2">
    <property type="entry name" value="TRANSCRIPTIONAL REGULATORY PROTEIN"/>
    <property type="match status" value="1"/>
</dbReference>
<dbReference type="GO" id="GO:0030170">
    <property type="term" value="F:pyridoxal phosphate binding"/>
    <property type="evidence" value="ECO:0007669"/>
    <property type="project" value="InterPro"/>
</dbReference>
<dbReference type="Proteomes" id="UP000744769">
    <property type="component" value="Unassembled WGS sequence"/>
</dbReference>
<gene>
    <name evidence="7" type="ORF">G9U51_02645</name>
</gene>
<comment type="similarity">
    <text evidence="1">In the C-terminal section; belongs to the class-I pyridoxal-phosphate-dependent aminotransferase family.</text>
</comment>
<evidence type="ECO:0000313" key="7">
    <source>
        <dbReference type="EMBL" id="NHN54680.1"/>
    </source>
</evidence>
<dbReference type="Gene3D" id="3.40.640.10">
    <property type="entry name" value="Type I PLP-dependent aspartate aminotransferase-like (Major domain)"/>
    <property type="match status" value="1"/>
</dbReference>
<keyword evidence="7" id="KW-0808">Transferase</keyword>
<dbReference type="GO" id="GO:0003677">
    <property type="term" value="F:DNA binding"/>
    <property type="evidence" value="ECO:0007669"/>
    <property type="project" value="UniProtKB-KW"/>
</dbReference>
<evidence type="ECO:0000259" key="6">
    <source>
        <dbReference type="PROSITE" id="PS50949"/>
    </source>
</evidence>
<keyword evidence="5" id="KW-0804">Transcription</keyword>
<proteinExistence type="inferred from homology"/>
<keyword evidence="7" id="KW-0032">Aminotransferase</keyword>
<protein>
    <submittedName>
        <fullName evidence="7">PLP-dependent aminotransferase family protein</fullName>
    </submittedName>
</protein>
<dbReference type="InterPro" id="IPR000524">
    <property type="entry name" value="Tscrpt_reg_HTH_GntR"/>
</dbReference>
<comment type="caution">
    <text evidence="7">The sequence shown here is derived from an EMBL/GenBank/DDBJ whole genome shotgun (WGS) entry which is preliminary data.</text>
</comment>
<dbReference type="InterPro" id="IPR051446">
    <property type="entry name" value="HTH_trans_reg/aminotransferase"/>
</dbReference>
<dbReference type="EMBL" id="JAAOIV010000002">
    <property type="protein sequence ID" value="NHN54680.1"/>
    <property type="molecule type" value="Genomic_DNA"/>
</dbReference>
<feature type="domain" description="HTH gntR-type" evidence="6">
    <location>
        <begin position="4"/>
        <end position="70"/>
    </location>
</feature>
<name>A0A967AZH8_9MICO</name>
<evidence type="ECO:0000256" key="4">
    <source>
        <dbReference type="ARBA" id="ARBA00023125"/>
    </source>
</evidence>
<dbReference type="Pfam" id="PF00155">
    <property type="entry name" value="Aminotran_1_2"/>
    <property type="match status" value="1"/>
</dbReference>
<evidence type="ECO:0000256" key="3">
    <source>
        <dbReference type="ARBA" id="ARBA00023015"/>
    </source>
</evidence>
<evidence type="ECO:0000256" key="1">
    <source>
        <dbReference type="ARBA" id="ARBA00005384"/>
    </source>
</evidence>
<organism evidence="7 8">
    <name type="scientific">Metallococcus carri</name>
    <dbReference type="NCBI Taxonomy" id="1656884"/>
    <lineage>
        <taxon>Bacteria</taxon>
        <taxon>Bacillati</taxon>
        <taxon>Actinomycetota</taxon>
        <taxon>Actinomycetes</taxon>
        <taxon>Micrococcales</taxon>
        <taxon>Dermacoccaceae</taxon>
        <taxon>Metallococcus</taxon>
    </lineage>
</organism>
<dbReference type="InterPro" id="IPR015424">
    <property type="entry name" value="PyrdxlP-dep_Trfase"/>
</dbReference>
<dbReference type="InterPro" id="IPR036390">
    <property type="entry name" value="WH_DNA-bd_sf"/>
</dbReference>
<dbReference type="GO" id="GO:0003700">
    <property type="term" value="F:DNA-binding transcription factor activity"/>
    <property type="evidence" value="ECO:0007669"/>
    <property type="project" value="InterPro"/>
</dbReference>
<dbReference type="PROSITE" id="PS50949">
    <property type="entry name" value="HTH_GNTR"/>
    <property type="match status" value="1"/>
</dbReference>
<sequence>MTDGSSWEAIARELADEVAPLPPGRRIPTQRELVARYGVSATTVARAVAAVAASGLIESQPGAGTFRSAKQAARNLGDTSWQEAALDLDGSGSRDVDAIALGATVTAYGPEVADLNAGYLHPELQPTVALGRALSRAGRRTDAWQRPDPAGLPELRDHFAAQIGAGLSRHDLLVVAGGQAGLSLALRAVGMPGDPVVIESPTYPGTLAAAQAAGLRPVPVPVDAEGLRLDDLEQALVRTKARVIVVQPLFQNPTGVTLSVGRQRDLLELATQHGAFVIEDDFARQMAHADARPLPPPLIEHDTVGTVLHLRSLTKVTSPNLRVAAIAARGPVLARLRAAHIVDAMFVPAPLQFTALELLTAASWQRTIRSLAGNLTERRSAALAAVTERLPQVEVPHVPRGGYHLWLRLPADRDPRQLAAVALVHGVAVTPGSNYYATANPAPHLRLSYIGVPSVPDVVTGIERLARAFETR</sequence>
<dbReference type="SMART" id="SM00345">
    <property type="entry name" value="HTH_GNTR"/>
    <property type="match status" value="1"/>
</dbReference>
<keyword evidence="3" id="KW-0805">Transcription regulation</keyword>
<keyword evidence="2" id="KW-0663">Pyridoxal phosphate</keyword>
<dbReference type="CDD" id="cd00609">
    <property type="entry name" value="AAT_like"/>
    <property type="match status" value="1"/>
</dbReference>
<dbReference type="InterPro" id="IPR015421">
    <property type="entry name" value="PyrdxlP-dep_Trfase_major"/>
</dbReference>
<evidence type="ECO:0000313" key="8">
    <source>
        <dbReference type="Proteomes" id="UP000744769"/>
    </source>
</evidence>
<dbReference type="Gene3D" id="3.90.1150.10">
    <property type="entry name" value="Aspartate Aminotransferase, domain 1"/>
    <property type="match status" value="1"/>
</dbReference>
<dbReference type="PANTHER" id="PTHR46577">
    <property type="entry name" value="HTH-TYPE TRANSCRIPTIONAL REGULATORY PROTEIN GABR"/>
    <property type="match status" value="1"/>
</dbReference>
<reference evidence="7" key="1">
    <citation type="submission" date="2020-03" db="EMBL/GenBank/DDBJ databases">
        <title>Draft sequencing of Calidifontibacter sp. DB0510.</title>
        <authorList>
            <person name="Kim D.-U."/>
        </authorList>
    </citation>
    <scope>NUCLEOTIDE SEQUENCE</scope>
    <source>
        <strain evidence="7">DB0510</strain>
    </source>
</reference>
<dbReference type="GO" id="GO:0008483">
    <property type="term" value="F:transaminase activity"/>
    <property type="evidence" value="ECO:0007669"/>
    <property type="project" value="UniProtKB-KW"/>
</dbReference>
<dbReference type="SUPFAM" id="SSF46785">
    <property type="entry name" value="Winged helix' DNA-binding domain"/>
    <property type="match status" value="1"/>
</dbReference>
<keyword evidence="4" id="KW-0238">DNA-binding</keyword>